<accession>A0A914YFK7</accession>
<keyword evidence="1" id="KW-1185">Reference proteome</keyword>
<evidence type="ECO:0000313" key="1">
    <source>
        <dbReference type="Proteomes" id="UP000887577"/>
    </source>
</evidence>
<reference evidence="2" key="1">
    <citation type="submission" date="2022-11" db="UniProtKB">
        <authorList>
            <consortium name="WormBaseParasite"/>
        </authorList>
    </citation>
    <scope>IDENTIFICATION</scope>
</reference>
<sequence length="494" mass="55811">MHTHIGDVSACEFDNGHCQLEDGSMLIWKPKEINTCHFERIKKWEGTVTEELKWVSTNGEFALTFNDPKVIKDCGADFVLSDQGYAIPENQFQKLKVQRSKRDIQAQANFDNSTVQLWPCTRLNESQWKLRASDECSNEIPVTLELNGHSRKAYLDQSSSIISEKYTPVGCDNLPSHFRLQDKLMKVNRTSGKMSEATTQMWTPAHARDNGFGIPKSYQIFHNLALTKIDAMLPLTNIDATYRESRIEAAIKNHLMKTEMGEHIYSNNPQADIVQTGWFGFLTGISLDWMQVWVFCCCLYVTGHGLYYHAIPLTAKYALNPAVVQLIRARLGLIGGVAPQPPAEAPAAPVNNNDIPMQMVVMDQNRGQKVVNLVDVQLHKLSEEVLQAASAWPPRVTDGSSCPKTVACLQTIRRKSKIITVKRVNLENNDERETLLRDLKQLGCEALIYVDDLLLAPNKNDSERFNKNFNLIMERCCEAGLNVDEALQNFKCCF</sequence>
<dbReference type="Proteomes" id="UP000887577">
    <property type="component" value="Unplaced"/>
</dbReference>
<organism evidence="1 2">
    <name type="scientific">Panagrolaimus superbus</name>
    <dbReference type="NCBI Taxonomy" id="310955"/>
    <lineage>
        <taxon>Eukaryota</taxon>
        <taxon>Metazoa</taxon>
        <taxon>Ecdysozoa</taxon>
        <taxon>Nematoda</taxon>
        <taxon>Chromadorea</taxon>
        <taxon>Rhabditida</taxon>
        <taxon>Tylenchina</taxon>
        <taxon>Panagrolaimomorpha</taxon>
        <taxon>Panagrolaimoidea</taxon>
        <taxon>Panagrolaimidae</taxon>
        <taxon>Panagrolaimus</taxon>
    </lineage>
</organism>
<dbReference type="WBParaSite" id="PSU_v2.g16146.t1">
    <property type="protein sequence ID" value="PSU_v2.g16146.t1"/>
    <property type="gene ID" value="PSU_v2.g16146"/>
</dbReference>
<dbReference type="AlphaFoldDB" id="A0A914YFK7"/>
<dbReference type="PANTHER" id="PTHR31524">
    <property type="match status" value="1"/>
</dbReference>
<protein>
    <submittedName>
        <fullName evidence="2">Uncharacterized protein</fullName>
    </submittedName>
</protein>
<dbReference type="PANTHER" id="PTHR31524:SF2">
    <property type="entry name" value="PROTEIN CBG10426"/>
    <property type="match status" value="1"/>
</dbReference>
<name>A0A914YFK7_9BILA</name>
<evidence type="ECO:0000313" key="2">
    <source>
        <dbReference type="WBParaSite" id="PSU_v2.g16146.t1"/>
    </source>
</evidence>
<proteinExistence type="predicted"/>